<evidence type="ECO:0000313" key="4">
    <source>
        <dbReference type="Proteomes" id="UP000273326"/>
    </source>
</evidence>
<keyword evidence="4" id="KW-1185">Reference proteome</keyword>
<keyword evidence="1" id="KW-0863">Zinc-finger</keyword>
<evidence type="ECO:0000313" key="3">
    <source>
        <dbReference type="EMBL" id="AZP04823.1"/>
    </source>
</evidence>
<dbReference type="GO" id="GO:0008270">
    <property type="term" value="F:zinc ion binding"/>
    <property type="evidence" value="ECO:0007669"/>
    <property type="project" value="UniProtKB-KW"/>
</dbReference>
<dbReference type="Proteomes" id="UP000273326">
    <property type="component" value="Chromosome"/>
</dbReference>
<gene>
    <name evidence="3" type="ORF">EJN90_09335</name>
</gene>
<keyword evidence="1" id="KW-0479">Metal-binding</keyword>
<dbReference type="PROSITE" id="PS50966">
    <property type="entry name" value="ZF_SWIM"/>
    <property type="match status" value="1"/>
</dbReference>
<dbReference type="AlphaFoldDB" id="A0A3S9HCD5"/>
<evidence type="ECO:0000256" key="1">
    <source>
        <dbReference type="PROSITE-ProRule" id="PRU00325"/>
    </source>
</evidence>
<keyword evidence="1" id="KW-0862">Zinc</keyword>
<protein>
    <recommendedName>
        <fullName evidence="2">SWIM-type domain-containing protein</fullName>
    </recommendedName>
</protein>
<evidence type="ECO:0000259" key="2">
    <source>
        <dbReference type="PROSITE" id="PS50966"/>
    </source>
</evidence>
<name>A0A3S9HCD5_9LACT</name>
<dbReference type="RefSeq" id="WP_126110601.1">
    <property type="nucleotide sequence ID" value="NZ_CP034465.1"/>
</dbReference>
<feature type="domain" description="SWIM-type" evidence="2">
    <location>
        <begin position="47"/>
        <end position="85"/>
    </location>
</feature>
<proteinExistence type="predicted"/>
<organism evidence="3 4">
    <name type="scientific">Jeotgalibaca ciconiae</name>
    <dbReference type="NCBI Taxonomy" id="2496265"/>
    <lineage>
        <taxon>Bacteria</taxon>
        <taxon>Bacillati</taxon>
        <taxon>Bacillota</taxon>
        <taxon>Bacilli</taxon>
        <taxon>Lactobacillales</taxon>
        <taxon>Carnobacteriaceae</taxon>
        <taxon>Jeotgalibaca</taxon>
    </lineage>
</organism>
<dbReference type="EMBL" id="CP034465">
    <property type="protein sequence ID" value="AZP04823.1"/>
    <property type="molecule type" value="Genomic_DNA"/>
</dbReference>
<sequence>MRLSDFEDKINPIIVDRGISYYERGLVKEVSQQGDEFIVVVEGTDAYQVFVELDNKGTILFSDCDCPYDKGPICKHQVAAFYEIKKRCAMPDEAPSLEELLQSLSKEQLIEIIKDRVNADDTYDSKLTMKYAPEEEADSSFEFIEETIYQYMGDDGFVSYYEVSDLVEELSMVLERAKNLANPIKSLDISLRLLEESAVLIENSDDSSGELGFLIDETLEFINLLARNHKIDTETRTKFFQKIINISNGESLKGWMDYRIALLVVCLEFKNIETAKKHLLNNIEELLESLDNSSFVQDELLKIKLDLLPESKILTFLKKNLKYTSMREILIKRYMKEEKYQEVIQLTEEGEKKDQNYPGLVKKWQDERYKAFKVLGIVEKQKDLAQKLLLEGDFSYYFELKQLGEIDYNYLIEKTKKQNHGWGNNIYLKIILHENDLPELLNYIQTKIFEIRNYADLLVTAYPEDVAKIYYQYILSIAAAADNRKKYRSVCNVIQDYRKYTEGRKIQQLITELKALYNRKPAFLDELSKV</sequence>
<reference evidence="4" key="1">
    <citation type="submission" date="2018-12" db="EMBL/GenBank/DDBJ databases">
        <title>Complete genome sequencing of Jeotgalibaca sp. H21T32.</title>
        <authorList>
            <person name="Bae J.-W."/>
            <person name="Lee S.-Y."/>
        </authorList>
    </citation>
    <scope>NUCLEOTIDE SEQUENCE [LARGE SCALE GENOMIC DNA]</scope>
    <source>
        <strain evidence="4">H21T32</strain>
    </source>
</reference>
<dbReference type="InterPro" id="IPR007527">
    <property type="entry name" value="Znf_SWIM"/>
</dbReference>
<accession>A0A3S9HCD5</accession>
<dbReference type="Pfam" id="PF04434">
    <property type="entry name" value="SWIM"/>
    <property type="match status" value="1"/>
</dbReference>
<dbReference type="OrthoDB" id="9760715at2"/>
<dbReference type="KEGG" id="jeh:EJN90_09335"/>